<comment type="caution">
    <text evidence="1">The sequence shown here is derived from an EMBL/GenBank/DDBJ whole genome shotgun (WGS) entry which is preliminary data.</text>
</comment>
<protein>
    <submittedName>
        <fullName evidence="1">Uncharacterized protein</fullName>
    </submittedName>
</protein>
<dbReference type="AlphaFoldDB" id="A0AAE3IEJ6"/>
<proteinExistence type="predicted"/>
<dbReference type="RefSeq" id="WP_267300194.1">
    <property type="nucleotide sequence ID" value="NZ_JAOQJZ010000001.1"/>
</dbReference>
<name>A0AAE3IEJ6_9FIRM</name>
<dbReference type="EMBL" id="JAOQJZ010000001">
    <property type="protein sequence ID" value="MCU6704425.1"/>
    <property type="molecule type" value="Genomic_DNA"/>
</dbReference>
<accession>A0AAE3IEJ6</accession>
<gene>
    <name evidence="1" type="ORF">OCV57_00590</name>
</gene>
<keyword evidence="2" id="KW-1185">Reference proteome</keyword>
<organism evidence="1 2">
    <name type="scientific">Hominimerdicola aceti</name>
    <dbReference type="NCBI Taxonomy" id="2981726"/>
    <lineage>
        <taxon>Bacteria</taxon>
        <taxon>Bacillati</taxon>
        <taxon>Bacillota</taxon>
        <taxon>Clostridia</taxon>
        <taxon>Eubacteriales</taxon>
        <taxon>Oscillospiraceae</taxon>
        <taxon>Hominimerdicola</taxon>
    </lineage>
</organism>
<evidence type="ECO:0000313" key="1">
    <source>
        <dbReference type="EMBL" id="MCU6704425.1"/>
    </source>
</evidence>
<dbReference type="Proteomes" id="UP001208131">
    <property type="component" value="Unassembled WGS sequence"/>
</dbReference>
<reference evidence="1 2" key="1">
    <citation type="journal article" date="2021" name="ISME Commun">
        <title>Automated analysis of genomic sequences facilitates high-throughput and comprehensive description of bacteria.</title>
        <authorList>
            <person name="Hitch T.C.A."/>
        </authorList>
    </citation>
    <scope>NUCLEOTIDE SEQUENCE [LARGE SCALE GENOMIC DNA]</scope>
    <source>
        <strain evidence="1 2">Sanger_31</strain>
    </source>
</reference>
<evidence type="ECO:0000313" key="2">
    <source>
        <dbReference type="Proteomes" id="UP001208131"/>
    </source>
</evidence>
<sequence length="70" mass="8219">MLHYPELAMPRSRTVTTVCNGKREVWTDYEEAKAYFLEMMMSSNGEEHERAECVYIQLLHGLDECSDEDE</sequence>